<reference evidence="7 8" key="1">
    <citation type="submission" date="2019-01" db="EMBL/GenBank/DDBJ databases">
        <title>Novel species of Nocardioides.</title>
        <authorList>
            <person name="Liu Q."/>
            <person name="X Y.-H."/>
        </authorList>
    </citation>
    <scope>NUCLEOTIDE SEQUENCE [LARGE SCALE GENOMIC DNA]</scope>
    <source>
        <strain evidence="7 8">HLT2-9</strain>
    </source>
</reference>
<dbReference type="InterPro" id="IPR044068">
    <property type="entry name" value="CB"/>
</dbReference>
<dbReference type="SUPFAM" id="SSF56349">
    <property type="entry name" value="DNA breaking-rejoining enzymes"/>
    <property type="match status" value="1"/>
</dbReference>
<feature type="domain" description="Tyr recombinase" evidence="5">
    <location>
        <begin position="178"/>
        <end position="401"/>
    </location>
</feature>
<feature type="compositionally biased region" description="Basic and acidic residues" evidence="4">
    <location>
        <begin position="243"/>
        <end position="252"/>
    </location>
</feature>
<keyword evidence="2" id="KW-0233">DNA recombination</keyword>
<dbReference type="Proteomes" id="UP000291101">
    <property type="component" value="Unassembled WGS sequence"/>
</dbReference>
<dbReference type="AlphaFoldDB" id="A0A4Q2SNA5"/>
<dbReference type="Gene3D" id="1.10.443.10">
    <property type="entry name" value="Intergrase catalytic core"/>
    <property type="match status" value="1"/>
</dbReference>
<name>A0A4Q2SNA5_9ACTN</name>
<evidence type="ECO:0000256" key="1">
    <source>
        <dbReference type="ARBA" id="ARBA00023125"/>
    </source>
</evidence>
<sequence length="412" mass="46410">MSRPRQDPALSTPTPHLGKDGFWHVYVPMGWHPDGRPDRKHLRRKTRREVVRAQRRLEETRDRGEYIHSSKDTTLGWWATHWLEELLPLAGRKAKTIEGYRSTLKVHLLPHLAEVKLNALTDEVIRGRLIDMKQAGASVTTVHATHRVLRSCLSAAVDSGRIPVNHAKKVKVEKPAEVEVEPLTVKEAACILCAAAQRRNGTRWSVALALGLRQGEALGLKWPDLNLEMESLVVRRALRRETGRHGCERDDAGQPSCWTKQGGRCPERTQGGLVARTPKNNKSRTIPLPPGLASLLRAHKAAQASERLQAGFLWQDEDWIFATEFGAPIDPRRDWAEWKAVLRLAGVRDARVHDARHTAATLLLANGVDTRTLMDLMGWTEYRTAQRYAHVIDPMRREAMARMGGVLFGQAE</sequence>
<accession>A0A4Q2SNA5</accession>
<proteinExistence type="predicted"/>
<dbReference type="OrthoDB" id="1822491at2"/>
<dbReference type="RefSeq" id="WP_129428285.1">
    <property type="nucleotide sequence ID" value="NZ_SDWV01000022.1"/>
</dbReference>
<feature type="domain" description="Core-binding (CB)" evidence="6">
    <location>
        <begin position="73"/>
        <end position="157"/>
    </location>
</feature>
<dbReference type="GO" id="GO:0015074">
    <property type="term" value="P:DNA integration"/>
    <property type="evidence" value="ECO:0007669"/>
    <property type="project" value="InterPro"/>
</dbReference>
<gene>
    <name evidence="7" type="ORF">EUA94_18045</name>
</gene>
<evidence type="ECO:0000256" key="2">
    <source>
        <dbReference type="ARBA" id="ARBA00023172"/>
    </source>
</evidence>
<organism evidence="7 8">
    <name type="scientific">Nocardioides zhouii</name>
    <dbReference type="NCBI Taxonomy" id="1168729"/>
    <lineage>
        <taxon>Bacteria</taxon>
        <taxon>Bacillati</taxon>
        <taxon>Actinomycetota</taxon>
        <taxon>Actinomycetes</taxon>
        <taxon>Propionibacteriales</taxon>
        <taxon>Nocardioidaceae</taxon>
        <taxon>Nocardioides</taxon>
    </lineage>
</organism>
<dbReference type="PANTHER" id="PTHR30349">
    <property type="entry name" value="PHAGE INTEGRASE-RELATED"/>
    <property type="match status" value="1"/>
</dbReference>
<comment type="caution">
    <text evidence="7">The sequence shown here is derived from an EMBL/GenBank/DDBJ whole genome shotgun (WGS) entry which is preliminary data.</text>
</comment>
<evidence type="ECO:0000256" key="4">
    <source>
        <dbReference type="SAM" id="MobiDB-lite"/>
    </source>
</evidence>
<dbReference type="Gene3D" id="1.10.150.130">
    <property type="match status" value="1"/>
</dbReference>
<feature type="region of interest" description="Disordered" evidence="4">
    <location>
        <begin position="243"/>
        <end position="284"/>
    </location>
</feature>
<evidence type="ECO:0000313" key="7">
    <source>
        <dbReference type="EMBL" id="RYC05650.1"/>
    </source>
</evidence>
<dbReference type="InterPro" id="IPR010998">
    <property type="entry name" value="Integrase_recombinase_N"/>
</dbReference>
<keyword evidence="8" id="KW-1185">Reference proteome</keyword>
<dbReference type="GO" id="GO:0006310">
    <property type="term" value="P:DNA recombination"/>
    <property type="evidence" value="ECO:0007669"/>
    <property type="project" value="UniProtKB-KW"/>
</dbReference>
<dbReference type="GO" id="GO:0003677">
    <property type="term" value="F:DNA binding"/>
    <property type="evidence" value="ECO:0007669"/>
    <property type="project" value="UniProtKB-UniRule"/>
</dbReference>
<dbReference type="PROSITE" id="PS51900">
    <property type="entry name" value="CB"/>
    <property type="match status" value="1"/>
</dbReference>
<dbReference type="PANTHER" id="PTHR30349:SF91">
    <property type="entry name" value="INTA PROTEIN"/>
    <property type="match status" value="1"/>
</dbReference>
<dbReference type="PROSITE" id="PS51898">
    <property type="entry name" value="TYR_RECOMBINASE"/>
    <property type="match status" value="1"/>
</dbReference>
<evidence type="ECO:0000256" key="3">
    <source>
        <dbReference type="PROSITE-ProRule" id="PRU01248"/>
    </source>
</evidence>
<evidence type="ECO:0000259" key="6">
    <source>
        <dbReference type="PROSITE" id="PS51900"/>
    </source>
</evidence>
<dbReference type="InterPro" id="IPR050090">
    <property type="entry name" value="Tyrosine_recombinase_XerCD"/>
</dbReference>
<dbReference type="Pfam" id="PF00589">
    <property type="entry name" value="Phage_integrase"/>
    <property type="match status" value="1"/>
</dbReference>
<dbReference type="InterPro" id="IPR011010">
    <property type="entry name" value="DNA_brk_join_enz"/>
</dbReference>
<dbReference type="InterPro" id="IPR002104">
    <property type="entry name" value="Integrase_catalytic"/>
</dbReference>
<dbReference type="EMBL" id="SDWV01000022">
    <property type="protein sequence ID" value="RYC05650.1"/>
    <property type="molecule type" value="Genomic_DNA"/>
</dbReference>
<dbReference type="CDD" id="cd01189">
    <property type="entry name" value="INT_ICEBs1_C_like"/>
    <property type="match status" value="1"/>
</dbReference>
<dbReference type="InterPro" id="IPR013762">
    <property type="entry name" value="Integrase-like_cat_sf"/>
</dbReference>
<protein>
    <submittedName>
        <fullName evidence="7">Site-specific integrase</fullName>
    </submittedName>
</protein>
<evidence type="ECO:0000259" key="5">
    <source>
        <dbReference type="PROSITE" id="PS51898"/>
    </source>
</evidence>
<keyword evidence="1 3" id="KW-0238">DNA-binding</keyword>
<evidence type="ECO:0000313" key="8">
    <source>
        <dbReference type="Proteomes" id="UP000291101"/>
    </source>
</evidence>